<evidence type="ECO:0000313" key="3">
    <source>
        <dbReference type="EMBL" id="CAD7574195.1"/>
    </source>
</evidence>
<dbReference type="Gene3D" id="3.10.200.10">
    <property type="entry name" value="Alpha carbonic anhydrase"/>
    <property type="match status" value="1"/>
</dbReference>
<reference evidence="3" key="1">
    <citation type="submission" date="2020-11" db="EMBL/GenBank/DDBJ databases">
        <authorList>
            <person name="Tran Van P."/>
        </authorList>
    </citation>
    <scope>NUCLEOTIDE SEQUENCE</scope>
</reference>
<dbReference type="SMART" id="SM01057">
    <property type="entry name" value="Carb_anhydrase"/>
    <property type="match status" value="1"/>
</dbReference>
<organism evidence="3">
    <name type="scientific">Timema californicum</name>
    <name type="common">California timema</name>
    <name type="synonym">Walking stick</name>
    <dbReference type="NCBI Taxonomy" id="61474"/>
    <lineage>
        <taxon>Eukaryota</taxon>
        <taxon>Metazoa</taxon>
        <taxon>Ecdysozoa</taxon>
        <taxon>Arthropoda</taxon>
        <taxon>Hexapoda</taxon>
        <taxon>Insecta</taxon>
        <taxon>Pterygota</taxon>
        <taxon>Neoptera</taxon>
        <taxon>Polyneoptera</taxon>
        <taxon>Phasmatodea</taxon>
        <taxon>Timematodea</taxon>
        <taxon>Timematoidea</taxon>
        <taxon>Timematidae</taxon>
        <taxon>Timema</taxon>
    </lineage>
</organism>
<dbReference type="GO" id="GO:0008270">
    <property type="term" value="F:zinc ion binding"/>
    <property type="evidence" value="ECO:0007669"/>
    <property type="project" value="InterPro"/>
</dbReference>
<name>A0A7R9J7P5_TIMCA</name>
<gene>
    <name evidence="3" type="ORF">TCMB3V08_LOCUS6815</name>
</gene>
<dbReference type="AlphaFoldDB" id="A0A7R9J7P5"/>
<dbReference type="GO" id="GO:0004089">
    <property type="term" value="F:carbonate dehydratase activity"/>
    <property type="evidence" value="ECO:0007669"/>
    <property type="project" value="InterPro"/>
</dbReference>
<dbReference type="SUPFAM" id="SSF51069">
    <property type="entry name" value="Carbonic anhydrase"/>
    <property type="match status" value="1"/>
</dbReference>
<evidence type="ECO:0000259" key="2">
    <source>
        <dbReference type="PROSITE" id="PS51144"/>
    </source>
</evidence>
<comment type="similarity">
    <text evidence="1">Belongs to the alpha-carbonic anhydrase family.</text>
</comment>
<sequence length="398" mass="45012">MVWHPNASAIYVQTRLAFLLSELMDWGHLITSLAKHRPVVNYGYSHEDGPHTWRNKYPESLGQNQSPVNIVSHQAVIVHPSTDLVWHRHRSQPMSMTLMNDGHTALLHVTYLPEQRPRLSGGSLSASYELFSLMFHWGPGDDEGSEHTIDSHRFPLELQMIYHKTGFSQPLDAVVVGDKTGILIVAYLFEVKNVSLFTPMTPVVYWSEFPVTDPEDLRSIPDLYRDFNLTPVDNPYLDSLVNNLRYVIKPGSAVKIDPFPMSWFYPEFNHCYYLYHGSLTYPPCSELVTWIIQPEPVAISPRQVKNAHIHTHSGWAERQPGVSRGAPEPCPDEAGLRPWPGALAPQRHRIPPGSSVSGGDAHHTVFDAPMDQCGGVVIADAPYDREELFYLNSYFVCH</sequence>
<evidence type="ECO:0000256" key="1">
    <source>
        <dbReference type="ARBA" id="ARBA00010718"/>
    </source>
</evidence>
<dbReference type="InterPro" id="IPR036398">
    <property type="entry name" value="CA_dom_sf"/>
</dbReference>
<dbReference type="InterPro" id="IPR001148">
    <property type="entry name" value="CA_dom"/>
</dbReference>
<dbReference type="InterPro" id="IPR023561">
    <property type="entry name" value="Carbonic_anhydrase_a-class"/>
</dbReference>
<dbReference type="GO" id="GO:0005737">
    <property type="term" value="C:cytoplasm"/>
    <property type="evidence" value="ECO:0007669"/>
    <property type="project" value="TreeGrafter"/>
</dbReference>
<dbReference type="PROSITE" id="PS51144">
    <property type="entry name" value="ALPHA_CA_2"/>
    <property type="match status" value="1"/>
</dbReference>
<dbReference type="PANTHER" id="PTHR18952:SF227">
    <property type="entry name" value="CARBONIC ANHYDRASE 13-RELATED"/>
    <property type="match status" value="1"/>
</dbReference>
<dbReference type="EMBL" id="OE182168">
    <property type="protein sequence ID" value="CAD7574195.1"/>
    <property type="molecule type" value="Genomic_DNA"/>
</dbReference>
<proteinExistence type="inferred from homology"/>
<dbReference type="PANTHER" id="PTHR18952">
    <property type="entry name" value="CARBONIC ANHYDRASE"/>
    <property type="match status" value="1"/>
</dbReference>
<protein>
    <submittedName>
        <fullName evidence="3">(California timema) hypothetical protein</fullName>
    </submittedName>
</protein>
<accession>A0A7R9J7P5</accession>
<feature type="domain" description="Alpha-carbonic anhydrase" evidence="2">
    <location>
        <begin position="40"/>
        <end position="355"/>
    </location>
</feature>
<dbReference type="Pfam" id="PF00194">
    <property type="entry name" value="Carb_anhydrase"/>
    <property type="match status" value="2"/>
</dbReference>